<comment type="caution">
    <text evidence="1">The sequence shown here is derived from an EMBL/GenBank/DDBJ whole genome shotgun (WGS) entry which is preliminary data.</text>
</comment>
<dbReference type="GO" id="GO:0003700">
    <property type="term" value="F:DNA-binding transcription factor activity"/>
    <property type="evidence" value="ECO:0007669"/>
    <property type="project" value="InterPro"/>
</dbReference>
<reference evidence="1 2" key="1">
    <citation type="submission" date="2016-06" db="EMBL/GenBank/DDBJ databases">
        <authorList>
            <person name="Kjaerup R.B."/>
            <person name="Dalgaard T.S."/>
            <person name="Juul-Madsen H.R."/>
        </authorList>
    </citation>
    <scope>NUCLEOTIDE SEQUENCE [LARGE SCALE GENOMIC DNA]</scope>
    <source>
        <strain evidence="1 2">Pb300</strain>
    </source>
</reference>
<dbReference type="InterPro" id="IPR021833">
    <property type="entry name" value="DUF3425"/>
</dbReference>
<proteinExistence type="predicted"/>
<protein>
    <recommendedName>
        <fullName evidence="3">BZIP domain-containing protein</fullName>
    </recommendedName>
</protein>
<dbReference type="SUPFAM" id="SSF57959">
    <property type="entry name" value="Leucine zipper domain"/>
    <property type="match status" value="1"/>
</dbReference>
<dbReference type="EMBL" id="LZYO01000399">
    <property type="protein sequence ID" value="ODH13930.1"/>
    <property type="molecule type" value="Genomic_DNA"/>
</dbReference>
<dbReference type="Pfam" id="PF11905">
    <property type="entry name" value="DUF3425"/>
    <property type="match status" value="1"/>
</dbReference>
<organism evidence="1 2">
    <name type="scientific">Paracoccidioides brasiliensis</name>
    <dbReference type="NCBI Taxonomy" id="121759"/>
    <lineage>
        <taxon>Eukaryota</taxon>
        <taxon>Fungi</taxon>
        <taxon>Dikarya</taxon>
        <taxon>Ascomycota</taxon>
        <taxon>Pezizomycotina</taxon>
        <taxon>Eurotiomycetes</taxon>
        <taxon>Eurotiomycetidae</taxon>
        <taxon>Onygenales</taxon>
        <taxon>Ajellomycetaceae</taxon>
        <taxon>Paracoccidioides</taxon>
    </lineage>
</organism>
<evidence type="ECO:0000313" key="1">
    <source>
        <dbReference type="EMBL" id="ODH13930.1"/>
    </source>
</evidence>
<evidence type="ECO:0008006" key="3">
    <source>
        <dbReference type="Google" id="ProtNLM"/>
    </source>
</evidence>
<dbReference type="VEuPathDB" id="FungiDB:PADG_06920"/>
<evidence type="ECO:0000313" key="2">
    <source>
        <dbReference type="Proteomes" id="UP000242814"/>
    </source>
</evidence>
<dbReference type="InterPro" id="IPR046347">
    <property type="entry name" value="bZIP_sf"/>
</dbReference>
<dbReference type="PANTHER" id="PTHR38116">
    <property type="entry name" value="CHROMOSOME 7, WHOLE GENOME SHOTGUN SEQUENCE"/>
    <property type="match status" value="1"/>
</dbReference>
<dbReference type="VEuPathDB" id="FungiDB:PABG_05332"/>
<sequence>MPSKRQRRMVHDPTIPDISDDAAERRRVLNVLAQRRYRKRRREHLASLEAQIQMSHRKTRESGVVVADPSPTDSAAEKQSGLDILLPLGAPECETGNISPASSGTVPRIQEALLEKSNDGSPSALTDVFTQSDILDVILESMMQNSPSSSSPSSITPLSPLSSFDSLFSSELALPELSALSYQLLQNPINEQDFTPNDLSATLQSYQATIFTFPDDHIIEIPPLSLLRAVLTIADRLQLKELIWTMNSISPFYTGPAGFECTNSDPPQSSSTASSLSSSRLPICIESLPAHLQPTPTQRLIPHHPILDLFPWPTTRDKLIQVFSMPEYLRPASASHPMALMNLVYDIEDLTEGMRVSGTDPFQIDMWEIGQIVFERWWWAFETKVIDISNSLRQNRGQQGLAISLS</sequence>
<dbReference type="Gene3D" id="1.20.5.170">
    <property type="match status" value="1"/>
</dbReference>
<dbReference type="AlphaFoldDB" id="A0A1D2J6W3"/>
<dbReference type="Proteomes" id="UP000242814">
    <property type="component" value="Unassembled WGS sequence"/>
</dbReference>
<gene>
    <name evidence="1" type="ORF">ACO22_06790</name>
</gene>
<name>A0A1D2J6W3_PARBR</name>
<dbReference type="PANTHER" id="PTHR38116:SF9">
    <property type="entry name" value="BZIP DOMAIN-CONTAINING PROTEIN"/>
    <property type="match status" value="1"/>
</dbReference>
<accession>A0A1D2J6W3</accession>